<dbReference type="GO" id="GO:0015074">
    <property type="term" value="P:DNA integration"/>
    <property type="evidence" value="ECO:0007669"/>
    <property type="project" value="InterPro"/>
</dbReference>
<gene>
    <name evidence="3" type="ORF">BEK98_37415</name>
</gene>
<evidence type="ECO:0000313" key="3">
    <source>
        <dbReference type="EMBL" id="OXY89692.1"/>
    </source>
</evidence>
<dbReference type="Gene3D" id="1.10.443.10">
    <property type="entry name" value="Intergrase catalytic core"/>
    <property type="match status" value="1"/>
</dbReference>
<evidence type="ECO:0000313" key="4">
    <source>
        <dbReference type="Proteomes" id="UP000215483"/>
    </source>
</evidence>
<dbReference type="EMBL" id="MCGQ01000042">
    <property type="protein sequence ID" value="OXY89692.1"/>
    <property type="molecule type" value="Genomic_DNA"/>
</dbReference>
<keyword evidence="1" id="KW-0233">DNA recombination</keyword>
<dbReference type="AlphaFoldDB" id="A0A233S225"/>
<dbReference type="InterPro" id="IPR013762">
    <property type="entry name" value="Integrase-like_cat_sf"/>
</dbReference>
<accession>A0A233S225</accession>
<sequence length="92" mass="10563">MKALTEHREWLAQERAAVGMGWKEQRLVFTSRIGTPLEPDNLRWSWDPLRKRRGLENRNHDLRHSAVSLLPTSECRPTSSGRSSDTPTSGRP</sequence>
<proteinExistence type="predicted"/>
<dbReference type="InterPro" id="IPR011010">
    <property type="entry name" value="DNA_brk_join_enz"/>
</dbReference>
<reference evidence="3 4" key="1">
    <citation type="submission" date="2016-07" db="EMBL/GenBank/DDBJ databases">
        <title>Draft genome of Streptomyces diastatochromogenes.</title>
        <authorList>
            <person name="Podduturi R."/>
            <person name="Lukassen M.B."/>
            <person name="Clausen N."/>
            <person name="Nielsen J.L."/>
            <person name="Jorgensen N.O."/>
        </authorList>
    </citation>
    <scope>NUCLEOTIDE SEQUENCE [LARGE SCALE GENOMIC DNA]</scope>
    <source>
        <strain evidence="3 4">DSM 40608</strain>
    </source>
</reference>
<protein>
    <recommendedName>
        <fullName evidence="5">Tyr recombinase domain-containing protein</fullName>
    </recommendedName>
</protein>
<feature type="region of interest" description="Disordered" evidence="2">
    <location>
        <begin position="63"/>
        <end position="92"/>
    </location>
</feature>
<organism evidence="3 4">
    <name type="scientific">Streptomyces diastatochromogenes</name>
    <dbReference type="NCBI Taxonomy" id="42236"/>
    <lineage>
        <taxon>Bacteria</taxon>
        <taxon>Bacillati</taxon>
        <taxon>Actinomycetota</taxon>
        <taxon>Actinomycetes</taxon>
        <taxon>Kitasatosporales</taxon>
        <taxon>Streptomycetaceae</taxon>
        <taxon>Streptomyces</taxon>
    </lineage>
</organism>
<evidence type="ECO:0000256" key="1">
    <source>
        <dbReference type="ARBA" id="ARBA00023172"/>
    </source>
</evidence>
<comment type="caution">
    <text evidence="3">The sequence shown here is derived from an EMBL/GenBank/DDBJ whole genome shotgun (WGS) entry which is preliminary data.</text>
</comment>
<name>A0A233S225_STRDA</name>
<dbReference type="GO" id="GO:0006310">
    <property type="term" value="P:DNA recombination"/>
    <property type="evidence" value="ECO:0007669"/>
    <property type="project" value="UniProtKB-KW"/>
</dbReference>
<evidence type="ECO:0008006" key="5">
    <source>
        <dbReference type="Google" id="ProtNLM"/>
    </source>
</evidence>
<keyword evidence="4" id="KW-1185">Reference proteome</keyword>
<dbReference type="GO" id="GO:0003677">
    <property type="term" value="F:DNA binding"/>
    <property type="evidence" value="ECO:0007669"/>
    <property type="project" value="InterPro"/>
</dbReference>
<dbReference type="Proteomes" id="UP000215483">
    <property type="component" value="Unassembled WGS sequence"/>
</dbReference>
<feature type="compositionally biased region" description="Polar residues" evidence="2">
    <location>
        <begin position="75"/>
        <end position="92"/>
    </location>
</feature>
<evidence type="ECO:0000256" key="2">
    <source>
        <dbReference type="SAM" id="MobiDB-lite"/>
    </source>
</evidence>
<dbReference type="SUPFAM" id="SSF56349">
    <property type="entry name" value="DNA breaking-rejoining enzymes"/>
    <property type="match status" value="1"/>
</dbReference>